<feature type="domain" description="Thioester reductase (TE)" evidence="12">
    <location>
        <begin position="47"/>
        <end position="321"/>
    </location>
</feature>
<evidence type="ECO:0000256" key="7">
    <source>
        <dbReference type="ARBA" id="ARBA00023098"/>
    </source>
</evidence>
<dbReference type="GO" id="GO:0005777">
    <property type="term" value="C:peroxisome"/>
    <property type="evidence" value="ECO:0007669"/>
    <property type="project" value="TreeGrafter"/>
</dbReference>
<dbReference type="GO" id="GO:0102965">
    <property type="term" value="F:alcohol-forming long-chain fatty acyl-CoA reductase activity"/>
    <property type="evidence" value="ECO:0007669"/>
    <property type="project" value="UniProtKB-EC"/>
</dbReference>
<evidence type="ECO:0000256" key="5">
    <source>
        <dbReference type="ARBA" id="ARBA00022857"/>
    </source>
</evidence>
<evidence type="ECO:0000313" key="13">
    <source>
        <dbReference type="EMBL" id="SOQ44684.1"/>
    </source>
</evidence>
<evidence type="ECO:0000256" key="1">
    <source>
        <dbReference type="ARBA" id="ARBA00004141"/>
    </source>
</evidence>
<evidence type="ECO:0000256" key="8">
    <source>
        <dbReference type="ARBA" id="ARBA00023136"/>
    </source>
</evidence>
<comment type="similarity">
    <text evidence="2 10">Belongs to the fatty acyl-CoA reductase family.</text>
</comment>
<comment type="subcellular location">
    <subcellularLocation>
        <location evidence="1">Membrane</location>
        <topology evidence="1">Multi-pass membrane protein</topology>
    </subcellularLocation>
</comment>
<organism evidence="13">
    <name type="scientific">Spodoptera frugiperda</name>
    <name type="common">Fall armyworm</name>
    <dbReference type="NCBI Taxonomy" id="7108"/>
    <lineage>
        <taxon>Eukaryota</taxon>
        <taxon>Metazoa</taxon>
        <taxon>Ecdysozoa</taxon>
        <taxon>Arthropoda</taxon>
        <taxon>Hexapoda</taxon>
        <taxon>Insecta</taxon>
        <taxon>Pterygota</taxon>
        <taxon>Neoptera</taxon>
        <taxon>Endopterygota</taxon>
        <taxon>Lepidoptera</taxon>
        <taxon>Glossata</taxon>
        <taxon>Ditrysia</taxon>
        <taxon>Noctuoidea</taxon>
        <taxon>Noctuidae</taxon>
        <taxon>Amphipyrinae</taxon>
        <taxon>Spodoptera</taxon>
    </lineage>
</organism>
<dbReference type="EC" id="1.2.1.84" evidence="10"/>
<sequence>MAMEMETLDPAQALMMKVSDRFKPVHDLTARGTSSVQQFYSGATVFLTGGSGFLGKHLIEKLFRATKISKMYILLRCKKGKSIEQRLLEILQDSLYDTLREQKPDFANKIVAVSGDTSELKLGLTDKDWNTLADEVDLIFHLAATTRFDETLKMATFINIRGTREMLALGKACKKLRSFVYVSTAFSHARYDRVNMEVLEQFYPSPISPETMIGIAETLDEEKINDITTSLTKKWPNTYTFTKAIAEELVNTMGKDLPICVVRPAIVICTIQEPAPGWVDKSCIYGASGCLFATGVGVMHVTFAKRDNLVALIPVDYVNNATIVAAWETAKTKTLAPENNEIKIYTLTSSNRNVIYWEFTMETERLDPAQAFMAKVSDRFKPVQDLTARGTSIVQQFYSGATVFLTGGSGFLGKQLIEKLFRATKISKIYVLLRCKKGKSMEQRLVDMLKDPLYDTLKEQQPEFADKIVAVSGDVSELKLGLSDKDWNAIADEVDIVFHLAATTRFDEELKLATFINIRGTREVLALGKACKKLRSFVYVSTAFSHARDEYIAGDVLEKFYESPIRPENLIGVAESMDEERLNNITTSLIKGWPNTYTFTKAVAEELVRTMGKDLPLCVVRPSIVTCSIQEPSPGWVDLSCIYGASGYVYAVGLGVAHTAYGEHSNKLDFVPVDYVNNAILTAAWETTRTKSSAPGKDEIKIYTVSTATRKPITWRVVQDILANKARYYPTPKAVSYTFAWCTNIRLLYWIYAWLLHLIPAYIVDAVMVLFGKERRFGKLAQKLSKMTMALSHFLSHHWKFDDRNTVALFDSLSEDDRKIFNFDVTDIDWPEYILVWCLGLRKYFVKDGLNGTIYGRKKQTVLKIVTFIMMPLYFYGLFKIVIT</sequence>
<feature type="transmembrane region" description="Helical" evidence="10">
    <location>
        <begin position="747"/>
        <end position="771"/>
    </location>
</feature>
<dbReference type="SUPFAM" id="SSF51735">
    <property type="entry name" value="NAD(P)-binding Rossmann-fold domains"/>
    <property type="match status" value="2"/>
</dbReference>
<protein>
    <recommendedName>
        <fullName evidence="10">Fatty acyl-CoA reductase</fullName>
        <ecNumber evidence="10">1.2.1.84</ecNumber>
    </recommendedName>
</protein>
<dbReference type="FunFam" id="3.40.50.720:FF:000143">
    <property type="entry name" value="Fatty acyl-CoA reductase"/>
    <property type="match status" value="2"/>
</dbReference>
<keyword evidence="3 10" id="KW-0444">Lipid biosynthesis</keyword>
<dbReference type="PANTHER" id="PTHR11011">
    <property type="entry name" value="MALE STERILITY PROTEIN 2-RELATED"/>
    <property type="match status" value="1"/>
</dbReference>
<comment type="function">
    <text evidence="10">Catalyzes the reduction of fatty acyl-CoA to fatty alcohols.</text>
</comment>
<dbReference type="CDD" id="cd09071">
    <property type="entry name" value="FAR_C"/>
    <property type="match status" value="1"/>
</dbReference>
<evidence type="ECO:0000259" key="11">
    <source>
        <dbReference type="Pfam" id="PF03015"/>
    </source>
</evidence>
<dbReference type="GO" id="GO:0016020">
    <property type="term" value="C:membrane"/>
    <property type="evidence" value="ECO:0007669"/>
    <property type="project" value="UniProtKB-SubCell"/>
</dbReference>
<dbReference type="EMBL" id="ODYU01004617">
    <property type="protein sequence ID" value="SOQ44684.1"/>
    <property type="molecule type" value="Genomic_DNA"/>
</dbReference>
<feature type="domain" description="Thioester reductase (TE)" evidence="12">
    <location>
        <begin position="405"/>
        <end position="680"/>
    </location>
</feature>
<reference evidence="13" key="1">
    <citation type="submission" date="2016-07" db="EMBL/GenBank/DDBJ databases">
        <authorList>
            <person name="Bretaudeau A."/>
        </authorList>
    </citation>
    <scope>NUCLEOTIDE SEQUENCE</scope>
    <source>
        <strain evidence="13">Rice</strain>
        <tissue evidence="13">Whole body</tissue>
    </source>
</reference>
<dbReference type="PANTHER" id="PTHR11011:SF60">
    <property type="entry name" value="FATTY ACYL-COA REDUCTASE-RELATED"/>
    <property type="match status" value="1"/>
</dbReference>
<dbReference type="Gene3D" id="3.40.50.720">
    <property type="entry name" value="NAD(P)-binding Rossmann-like Domain"/>
    <property type="match status" value="2"/>
</dbReference>
<keyword evidence="7 10" id="KW-0443">Lipid metabolism</keyword>
<dbReference type="InterPro" id="IPR033640">
    <property type="entry name" value="FAR_C"/>
</dbReference>
<gene>
    <name evidence="13" type="ORF">SFRICE_006294</name>
</gene>
<evidence type="ECO:0000256" key="10">
    <source>
        <dbReference type="RuleBase" id="RU363097"/>
    </source>
</evidence>
<dbReference type="InterPro" id="IPR036291">
    <property type="entry name" value="NAD(P)-bd_dom_sf"/>
</dbReference>
<name>A0A2H1VWV0_SPOFR</name>
<dbReference type="InterPro" id="IPR026055">
    <property type="entry name" value="FAR"/>
</dbReference>
<dbReference type="CDD" id="cd05236">
    <property type="entry name" value="FAR-N_SDR_e"/>
    <property type="match status" value="2"/>
</dbReference>
<evidence type="ECO:0000256" key="2">
    <source>
        <dbReference type="ARBA" id="ARBA00005928"/>
    </source>
</evidence>
<evidence type="ECO:0000259" key="12">
    <source>
        <dbReference type="Pfam" id="PF07993"/>
    </source>
</evidence>
<dbReference type="Pfam" id="PF03015">
    <property type="entry name" value="Sterile"/>
    <property type="match status" value="1"/>
</dbReference>
<evidence type="ECO:0000256" key="6">
    <source>
        <dbReference type="ARBA" id="ARBA00022989"/>
    </source>
</evidence>
<dbReference type="GO" id="GO:0080019">
    <property type="term" value="F:alcohol-forming very long-chain fatty acyl-CoA reductase activity"/>
    <property type="evidence" value="ECO:0007669"/>
    <property type="project" value="InterPro"/>
</dbReference>
<dbReference type="Pfam" id="PF07993">
    <property type="entry name" value="NAD_binding_4"/>
    <property type="match status" value="2"/>
</dbReference>
<feature type="domain" description="Fatty acyl-CoA reductase C-terminal" evidence="11">
    <location>
        <begin position="756"/>
        <end position="848"/>
    </location>
</feature>
<dbReference type="AlphaFoldDB" id="A0A2H1VWV0"/>
<keyword evidence="5 10" id="KW-0521">NADP</keyword>
<keyword evidence="10" id="KW-0560">Oxidoreductase</keyword>
<evidence type="ECO:0000256" key="4">
    <source>
        <dbReference type="ARBA" id="ARBA00022692"/>
    </source>
</evidence>
<evidence type="ECO:0000256" key="9">
    <source>
        <dbReference type="ARBA" id="ARBA00052530"/>
    </source>
</evidence>
<dbReference type="GO" id="GO:0035336">
    <property type="term" value="P:long-chain fatty-acyl-CoA metabolic process"/>
    <property type="evidence" value="ECO:0007669"/>
    <property type="project" value="TreeGrafter"/>
</dbReference>
<accession>A0A2H1VWV0</accession>
<comment type="catalytic activity">
    <reaction evidence="9 10">
        <text>a long-chain fatty acyl-CoA + 2 NADPH + 2 H(+) = a long-chain primary fatty alcohol + 2 NADP(+) + CoA</text>
        <dbReference type="Rhea" id="RHEA:52716"/>
        <dbReference type="ChEBI" id="CHEBI:15378"/>
        <dbReference type="ChEBI" id="CHEBI:57287"/>
        <dbReference type="ChEBI" id="CHEBI:57783"/>
        <dbReference type="ChEBI" id="CHEBI:58349"/>
        <dbReference type="ChEBI" id="CHEBI:77396"/>
        <dbReference type="ChEBI" id="CHEBI:83139"/>
        <dbReference type="EC" id="1.2.1.84"/>
    </reaction>
</comment>
<evidence type="ECO:0000256" key="3">
    <source>
        <dbReference type="ARBA" id="ARBA00022516"/>
    </source>
</evidence>
<keyword evidence="4 10" id="KW-0812">Transmembrane</keyword>
<proteinExistence type="inferred from homology"/>
<dbReference type="InterPro" id="IPR013120">
    <property type="entry name" value="FAR_NAD-bd"/>
</dbReference>
<keyword evidence="6 10" id="KW-1133">Transmembrane helix</keyword>
<feature type="transmembrane region" description="Helical" evidence="10">
    <location>
        <begin position="862"/>
        <end position="883"/>
    </location>
</feature>
<keyword evidence="8 10" id="KW-0472">Membrane</keyword>